<protein>
    <recommendedName>
        <fullName evidence="8">Glucose-fructose oxidoreductase domain-containing protein 2</fullName>
    </recommendedName>
</protein>
<feature type="domain" description="Gfo/Idh/MocA-like oxidoreductase N-terminal" evidence="9">
    <location>
        <begin position="5"/>
        <end position="113"/>
    </location>
</feature>
<comment type="subcellular location">
    <subcellularLocation>
        <location evidence="1">Secreted</location>
        <location evidence="1">Extracellular space</location>
        <location evidence="1">Extracellular matrix</location>
    </subcellularLocation>
</comment>
<evidence type="ECO:0000313" key="12">
    <source>
        <dbReference type="Proteomes" id="UP000694580"/>
    </source>
</evidence>
<name>A0AAY4BWR8_9TELE</name>
<dbReference type="Gene3D" id="3.30.360.10">
    <property type="entry name" value="Dihydrodipicolinate Reductase, domain 2"/>
    <property type="match status" value="1"/>
</dbReference>
<keyword evidence="12" id="KW-1185">Reference proteome</keyword>
<dbReference type="InterPro" id="IPR000683">
    <property type="entry name" value="Gfo/Idh/MocA-like_OxRdtase_N"/>
</dbReference>
<dbReference type="PANTHER" id="PTHR43818">
    <property type="entry name" value="BCDNA.GH03377"/>
    <property type="match status" value="1"/>
</dbReference>
<keyword evidence="6" id="KW-0560">Oxidoreductase</keyword>
<organism evidence="11 12">
    <name type="scientific">Denticeps clupeoides</name>
    <name type="common">denticle herring</name>
    <dbReference type="NCBI Taxonomy" id="299321"/>
    <lineage>
        <taxon>Eukaryota</taxon>
        <taxon>Metazoa</taxon>
        <taxon>Chordata</taxon>
        <taxon>Craniata</taxon>
        <taxon>Vertebrata</taxon>
        <taxon>Euteleostomi</taxon>
        <taxon>Actinopterygii</taxon>
        <taxon>Neopterygii</taxon>
        <taxon>Teleostei</taxon>
        <taxon>Clupei</taxon>
        <taxon>Clupeiformes</taxon>
        <taxon>Denticipitoidei</taxon>
        <taxon>Denticipitidae</taxon>
        <taxon>Denticeps</taxon>
    </lineage>
</organism>
<dbReference type="GO" id="GO:0016491">
    <property type="term" value="F:oxidoreductase activity"/>
    <property type="evidence" value="ECO:0007669"/>
    <property type="project" value="UniProtKB-KW"/>
</dbReference>
<dbReference type="SUPFAM" id="SSF55347">
    <property type="entry name" value="Glyceraldehyde-3-phosphate dehydrogenase-like, C-terminal domain"/>
    <property type="match status" value="1"/>
</dbReference>
<dbReference type="Gene3D" id="3.40.50.720">
    <property type="entry name" value="NAD(P)-binding Rossmann-like Domain"/>
    <property type="match status" value="1"/>
</dbReference>
<comment type="similarity">
    <text evidence="2">Belongs to the Gfo/Idh/MocA family.</text>
</comment>
<evidence type="ECO:0000256" key="3">
    <source>
        <dbReference type="ARBA" id="ARBA00022525"/>
    </source>
</evidence>
<evidence type="ECO:0000313" key="11">
    <source>
        <dbReference type="Ensembl" id="ENSDCDP00010025279.1"/>
    </source>
</evidence>
<dbReference type="InterPro" id="IPR055170">
    <property type="entry name" value="GFO_IDH_MocA-like_dom"/>
</dbReference>
<evidence type="ECO:0000256" key="8">
    <source>
        <dbReference type="ARBA" id="ARBA00040293"/>
    </source>
</evidence>
<evidence type="ECO:0000256" key="7">
    <source>
        <dbReference type="ARBA" id="ARBA00037474"/>
    </source>
</evidence>
<evidence type="ECO:0000256" key="1">
    <source>
        <dbReference type="ARBA" id="ARBA00004498"/>
    </source>
</evidence>
<dbReference type="Pfam" id="PF22725">
    <property type="entry name" value="GFO_IDH_MocA_C3"/>
    <property type="match status" value="1"/>
</dbReference>
<evidence type="ECO:0000256" key="5">
    <source>
        <dbReference type="ARBA" id="ARBA00022729"/>
    </source>
</evidence>
<evidence type="ECO:0000259" key="10">
    <source>
        <dbReference type="Pfam" id="PF22725"/>
    </source>
</evidence>
<dbReference type="Ensembl" id="ENSDCDT00010031325.1">
    <property type="protein sequence ID" value="ENSDCDP00010025279.1"/>
    <property type="gene ID" value="ENSDCDG00010016083.1"/>
</dbReference>
<comment type="function">
    <text evidence="7">Promotes matrix assembly.</text>
</comment>
<proteinExistence type="inferred from homology"/>
<dbReference type="GeneTree" id="ENSGT00940000156501"/>
<accession>A0AAY4BWR8</accession>
<dbReference type="Pfam" id="PF01408">
    <property type="entry name" value="GFO_IDH_MocA"/>
    <property type="match status" value="1"/>
</dbReference>
<dbReference type="Proteomes" id="UP000694580">
    <property type="component" value="Unplaced"/>
</dbReference>
<dbReference type="SUPFAM" id="SSF51735">
    <property type="entry name" value="NAD(P)-binding Rossmann-fold domains"/>
    <property type="match status" value="1"/>
</dbReference>
<reference evidence="11" key="1">
    <citation type="submission" date="2025-08" db="UniProtKB">
        <authorList>
            <consortium name="Ensembl"/>
        </authorList>
    </citation>
    <scope>IDENTIFICATION</scope>
</reference>
<gene>
    <name evidence="11" type="primary">GFOD2</name>
</gene>
<feature type="domain" description="GFO/IDH/MocA-like oxidoreductase" evidence="10">
    <location>
        <begin position="129"/>
        <end position="256"/>
    </location>
</feature>
<evidence type="ECO:0000256" key="6">
    <source>
        <dbReference type="ARBA" id="ARBA00023002"/>
    </source>
</evidence>
<dbReference type="AlphaFoldDB" id="A0AAY4BWR8"/>
<evidence type="ECO:0000256" key="4">
    <source>
        <dbReference type="ARBA" id="ARBA00022530"/>
    </source>
</evidence>
<dbReference type="InterPro" id="IPR036291">
    <property type="entry name" value="NAD(P)-bd_dom_sf"/>
</dbReference>
<dbReference type="GO" id="GO:0000166">
    <property type="term" value="F:nucleotide binding"/>
    <property type="evidence" value="ECO:0007669"/>
    <property type="project" value="InterPro"/>
</dbReference>
<sequence length="364" mass="39420">MLPGVGVFGTGHTVRVLVPLLREQGFPVQALWGRSQEEAESVAQELNIPFSTNQSDDVLLHPDVHLVCIHTPPPHTRQIAVKALGIGKNVISEMAASCADAMQMVAAARYYPQLLSIMGNALRFLPAFVLMKKLLDEGYCGKLQVCEARVYGGSLLSQSYGWAWEELMGGGGLHTIGWCIIDLLSHLIGSRALRVHGMLRTFVGRAGGGIRSVTADDYACFQMLMSGGVVCSVTLNFNLPGSAHHEVMAVGSAGRLVARGTELWGQRHCDQREELLLSDKAGAGPAVRGLVAMVTQLRLAFEAQEDRRSWARPPVAMAASFEDGLYVHAVVEAVKRANRSGEWESVEVMTQEADSNHNQLTAAH</sequence>
<evidence type="ECO:0000256" key="2">
    <source>
        <dbReference type="ARBA" id="ARBA00010928"/>
    </source>
</evidence>
<reference evidence="11" key="2">
    <citation type="submission" date="2025-09" db="UniProtKB">
        <authorList>
            <consortium name="Ensembl"/>
        </authorList>
    </citation>
    <scope>IDENTIFICATION</scope>
</reference>
<evidence type="ECO:0000259" key="9">
    <source>
        <dbReference type="Pfam" id="PF01408"/>
    </source>
</evidence>
<dbReference type="InterPro" id="IPR050463">
    <property type="entry name" value="Gfo/Idh/MocA_oxidrdct_glycsds"/>
</dbReference>
<keyword evidence="4" id="KW-0272">Extracellular matrix</keyword>
<keyword evidence="3" id="KW-0964">Secreted</keyword>
<dbReference type="PANTHER" id="PTHR43818:SF8">
    <property type="entry name" value="GLUCOSE-FRUCTOSE OXIDOREDUCTASE DOMAIN-CONTAINING PROTEIN 2"/>
    <property type="match status" value="1"/>
</dbReference>
<keyword evidence="5" id="KW-0732">Signal</keyword>